<evidence type="ECO:0000256" key="4">
    <source>
        <dbReference type="ARBA" id="ARBA00022776"/>
    </source>
</evidence>
<gene>
    <name evidence="8" type="ORF">CBRE1094_LOCUS32866</name>
</gene>
<feature type="domain" description="HORMA" evidence="7">
    <location>
        <begin position="15"/>
        <end position="197"/>
    </location>
</feature>
<proteinExistence type="inferred from homology"/>
<keyword evidence="3" id="KW-0132">Cell division</keyword>
<dbReference type="InterPro" id="IPR003511">
    <property type="entry name" value="HORMA_dom"/>
</dbReference>
<dbReference type="GO" id="GO:0051301">
    <property type="term" value="P:cell division"/>
    <property type="evidence" value="ECO:0007669"/>
    <property type="project" value="UniProtKB-KW"/>
</dbReference>
<evidence type="ECO:0000256" key="3">
    <source>
        <dbReference type="ARBA" id="ARBA00022618"/>
    </source>
</evidence>
<keyword evidence="5" id="KW-0539">Nucleus</keyword>
<dbReference type="InterPro" id="IPR036570">
    <property type="entry name" value="HORMA_dom_sf"/>
</dbReference>
<keyword evidence="4" id="KW-0498">Mitosis</keyword>
<sequence>MPPAATAATTGLSLKGSVKTVTEFFKYSVNNILYQREIYPSETFKAEKAYGLSLFVTTEPGLAGYLANVLTQIETWLKTGNLQKLVLVITSQTTGETLERWVFDLTTDKSIGENDKVDKSEKEVTQEIAAIQRQITASVTFLPLNDEPCAFDLLVYTDDDIQVPKAWEESDPRLIVNSDEVKLRSFTTKIHKVDAQVSYKADS</sequence>
<evidence type="ECO:0000259" key="7">
    <source>
        <dbReference type="PROSITE" id="PS50815"/>
    </source>
</evidence>
<dbReference type="Gene3D" id="3.30.900.10">
    <property type="entry name" value="HORMA domain"/>
    <property type="match status" value="1"/>
</dbReference>
<organism evidence="8">
    <name type="scientific">Haptolina brevifila</name>
    <dbReference type="NCBI Taxonomy" id="156173"/>
    <lineage>
        <taxon>Eukaryota</taxon>
        <taxon>Haptista</taxon>
        <taxon>Haptophyta</taxon>
        <taxon>Prymnesiophyceae</taxon>
        <taxon>Prymnesiales</taxon>
        <taxon>Prymnesiaceae</taxon>
        <taxon>Haptolina</taxon>
    </lineage>
</organism>
<keyword evidence="6" id="KW-0131">Cell cycle</keyword>
<dbReference type="SUPFAM" id="SSF56019">
    <property type="entry name" value="The spindle assembly checkpoint protein mad2"/>
    <property type="match status" value="1"/>
</dbReference>
<dbReference type="AlphaFoldDB" id="A0A7S2IC33"/>
<evidence type="ECO:0000256" key="6">
    <source>
        <dbReference type="ARBA" id="ARBA00023306"/>
    </source>
</evidence>
<dbReference type="GO" id="GO:0007094">
    <property type="term" value="P:mitotic spindle assembly checkpoint signaling"/>
    <property type="evidence" value="ECO:0007669"/>
    <property type="project" value="TreeGrafter"/>
</dbReference>
<dbReference type="PANTHER" id="PTHR11842">
    <property type="entry name" value="MITOTIC SPINDLE ASSEMBLY CHECKPOINT PROTEIN MAD2"/>
    <property type="match status" value="1"/>
</dbReference>
<dbReference type="PANTHER" id="PTHR11842:SF11">
    <property type="entry name" value="MITOTIC SPINDLE ASSEMBLY CHECKPOINT PROTEIN MAD2A"/>
    <property type="match status" value="1"/>
</dbReference>
<dbReference type="GO" id="GO:0005737">
    <property type="term" value="C:cytoplasm"/>
    <property type="evidence" value="ECO:0007669"/>
    <property type="project" value="TreeGrafter"/>
</dbReference>
<name>A0A7S2IC33_9EUKA</name>
<evidence type="ECO:0000313" key="8">
    <source>
        <dbReference type="EMBL" id="CAD9515084.1"/>
    </source>
</evidence>
<dbReference type="Pfam" id="PF02301">
    <property type="entry name" value="HORMA"/>
    <property type="match status" value="1"/>
</dbReference>
<dbReference type="EMBL" id="HBGU01060532">
    <property type="protein sequence ID" value="CAD9515084.1"/>
    <property type="molecule type" value="Transcribed_RNA"/>
</dbReference>
<evidence type="ECO:0000256" key="5">
    <source>
        <dbReference type="ARBA" id="ARBA00023242"/>
    </source>
</evidence>
<comment type="similarity">
    <text evidence="2">Belongs to the MAD2 family.</text>
</comment>
<protein>
    <recommendedName>
        <fullName evidence="7">HORMA domain-containing protein</fullName>
    </recommendedName>
</protein>
<dbReference type="PROSITE" id="PS50815">
    <property type="entry name" value="HORMA"/>
    <property type="match status" value="1"/>
</dbReference>
<dbReference type="InterPro" id="IPR045091">
    <property type="entry name" value="Mad2-like"/>
</dbReference>
<dbReference type="FunFam" id="3.30.900.10:FF:000002">
    <property type="entry name" value="Mitotic spindle assembly checkpoint protein MAD2A"/>
    <property type="match status" value="1"/>
</dbReference>
<evidence type="ECO:0000256" key="1">
    <source>
        <dbReference type="ARBA" id="ARBA00004123"/>
    </source>
</evidence>
<evidence type="ECO:0000256" key="2">
    <source>
        <dbReference type="ARBA" id="ARBA00010348"/>
    </source>
</evidence>
<dbReference type="GO" id="GO:0005654">
    <property type="term" value="C:nucleoplasm"/>
    <property type="evidence" value="ECO:0007669"/>
    <property type="project" value="TreeGrafter"/>
</dbReference>
<comment type="subcellular location">
    <subcellularLocation>
        <location evidence="1">Nucleus</location>
    </subcellularLocation>
</comment>
<dbReference type="GO" id="GO:0000776">
    <property type="term" value="C:kinetochore"/>
    <property type="evidence" value="ECO:0007669"/>
    <property type="project" value="TreeGrafter"/>
</dbReference>
<accession>A0A7S2IC33</accession>
<reference evidence="8" key="1">
    <citation type="submission" date="2021-01" db="EMBL/GenBank/DDBJ databases">
        <authorList>
            <person name="Corre E."/>
            <person name="Pelletier E."/>
            <person name="Niang G."/>
            <person name="Scheremetjew M."/>
            <person name="Finn R."/>
            <person name="Kale V."/>
            <person name="Holt S."/>
            <person name="Cochrane G."/>
            <person name="Meng A."/>
            <person name="Brown T."/>
            <person name="Cohen L."/>
        </authorList>
    </citation>
    <scope>NUCLEOTIDE SEQUENCE</scope>
    <source>
        <strain evidence="8">UTEX LB 985</strain>
    </source>
</reference>